<proteinExistence type="predicted"/>
<dbReference type="OrthoDB" id="3208208at2759"/>
<evidence type="ECO:0000313" key="1">
    <source>
        <dbReference type="EMBL" id="KIO18709.1"/>
    </source>
</evidence>
<protein>
    <recommendedName>
        <fullName evidence="3">F-box domain-containing protein</fullName>
    </recommendedName>
</protein>
<dbReference type="EMBL" id="KN823266">
    <property type="protein sequence ID" value="KIO18709.1"/>
    <property type="molecule type" value="Genomic_DNA"/>
</dbReference>
<dbReference type="Proteomes" id="UP000054248">
    <property type="component" value="Unassembled WGS sequence"/>
</dbReference>
<evidence type="ECO:0000313" key="2">
    <source>
        <dbReference type="Proteomes" id="UP000054248"/>
    </source>
</evidence>
<reference evidence="1 2" key="1">
    <citation type="submission" date="2014-04" db="EMBL/GenBank/DDBJ databases">
        <authorList>
            <consortium name="DOE Joint Genome Institute"/>
            <person name="Kuo A."/>
            <person name="Girlanda M."/>
            <person name="Perotto S."/>
            <person name="Kohler A."/>
            <person name="Nagy L.G."/>
            <person name="Floudas D."/>
            <person name="Copeland A."/>
            <person name="Barry K.W."/>
            <person name="Cichocki N."/>
            <person name="Veneault-Fourrey C."/>
            <person name="LaButti K."/>
            <person name="Lindquist E.A."/>
            <person name="Lipzen A."/>
            <person name="Lundell T."/>
            <person name="Morin E."/>
            <person name="Murat C."/>
            <person name="Sun H."/>
            <person name="Tunlid A."/>
            <person name="Henrissat B."/>
            <person name="Grigoriev I.V."/>
            <person name="Hibbett D.S."/>
            <person name="Martin F."/>
            <person name="Nordberg H.P."/>
            <person name="Cantor M.N."/>
            <person name="Hua S.X."/>
        </authorList>
    </citation>
    <scope>NUCLEOTIDE SEQUENCE [LARGE SCALE GENOMIC DNA]</scope>
    <source>
        <strain evidence="1 2">MUT 4182</strain>
    </source>
</reference>
<evidence type="ECO:0008006" key="3">
    <source>
        <dbReference type="Google" id="ProtNLM"/>
    </source>
</evidence>
<sequence>MQSPAQTTKLELGDALYESARSETGNILGLPNELLLRVTSFLSIGAIRNLLVNRSLRLICEKGMYQSISLSRHPRRSFRLIQTLLLRPDLALLIRDLKIDLSWLHRRPHPPGQVPSAPQPDALAALLLAKNIQSLGLPGVGDWIWGPDKEALREIIFKMKLVRLDLPWLNDPHTRYICIMTVNGPGRMIGDDWNGDLGDEIRRLLQAQPSLEEFNLPDTSITFQTASSLQASLRTSDIPNLRSLHAPPEVAMAFLPVAAQLESLNLVIADWNDRLFSEMEAKSAAARLSIRRFTIRVWYYSRDHQWFWKNLDKVFSLFPNTEQLSVTINSLTSVKEVNPAKYYFNMIAENVSVLPSLRNAEVRFETLDRDNAGIFEVETQSVVEFRIACPLLETVVDPQNRLWTFRIDDQNARGFAPHLLGQLIEKQREPVEDLPAPEEND</sequence>
<dbReference type="HOGENOM" id="CLU_625844_0_0_1"/>
<accession>A0A0C3Q650</accession>
<dbReference type="SUPFAM" id="SSF52047">
    <property type="entry name" value="RNI-like"/>
    <property type="match status" value="1"/>
</dbReference>
<gene>
    <name evidence="1" type="ORF">M407DRAFT_31617</name>
</gene>
<dbReference type="AlphaFoldDB" id="A0A0C3Q650"/>
<keyword evidence="2" id="KW-1185">Reference proteome</keyword>
<reference evidence="2" key="2">
    <citation type="submission" date="2015-01" db="EMBL/GenBank/DDBJ databases">
        <title>Evolutionary Origins and Diversification of the Mycorrhizal Mutualists.</title>
        <authorList>
            <consortium name="DOE Joint Genome Institute"/>
            <consortium name="Mycorrhizal Genomics Consortium"/>
            <person name="Kohler A."/>
            <person name="Kuo A."/>
            <person name="Nagy L.G."/>
            <person name="Floudas D."/>
            <person name="Copeland A."/>
            <person name="Barry K.W."/>
            <person name="Cichocki N."/>
            <person name="Veneault-Fourrey C."/>
            <person name="LaButti K."/>
            <person name="Lindquist E.A."/>
            <person name="Lipzen A."/>
            <person name="Lundell T."/>
            <person name="Morin E."/>
            <person name="Murat C."/>
            <person name="Riley R."/>
            <person name="Ohm R."/>
            <person name="Sun H."/>
            <person name="Tunlid A."/>
            <person name="Henrissat B."/>
            <person name="Grigoriev I.V."/>
            <person name="Hibbett D.S."/>
            <person name="Martin F."/>
        </authorList>
    </citation>
    <scope>NUCLEOTIDE SEQUENCE [LARGE SCALE GENOMIC DNA]</scope>
    <source>
        <strain evidence="2">MUT 4182</strain>
    </source>
</reference>
<name>A0A0C3Q650_9AGAM</name>
<organism evidence="1 2">
    <name type="scientific">Tulasnella calospora MUT 4182</name>
    <dbReference type="NCBI Taxonomy" id="1051891"/>
    <lineage>
        <taxon>Eukaryota</taxon>
        <taxon>Fungi</taxon>
        <taxon>Dikarya</taxon>
        <taxon>Basidiomycota</taxon>
        <taxon>Agaricomycotina</taxon>
        <taxon>Agaricomycetes</taxon>
        <taxon>Cantharellales</taxon>
        <taxon>Tulasnellaceae</taxon>
        <taxon>Tulasnella</taxon>
    </lineage>
</organism>